<evidence type="ECO:0000256" key="1">
    <source>
        <dbReference type="ARBA" id="ARBA00022679"/>
    </source>
</evidence>
<evidence type="ECO:0000313" key="6">
    <source>
        <dbReference type="Proteomes" id="UP001157914"/>
    </source>
</evidence>
<feature type="domain" description="N-acetyltransferase" evidence="4">
    <location>
        <begin position="12"/>
        <end position="172"/>
    </location>
</feature>
<comment type="caution">
    <text evidence="5">The sequence shown here is derived from an EMBL/GenBank/DDBJ whole genome shotgun (WGS) entry which is preliminary data.</text>
</comment>
<sequence length="189" mass="20735">MTLLPELKTRRLVLRPLRDEDAAVIAELGGKDFEIVRWLTGASWPYVEGEAETFVSKIIGSDPMQTEAVFAITLGGVFIGAVAIEAAGDLEDLPDLPTLGYWVGRAFQGHGYASEAVEAVLAWAFETYGTEAIAARVFEENTRSRGLLRKFGFKPYAMTEKYAKALDRKVANVVVCLQRSDFEALRVGG</sequence>
<accession>A0ABY1PJR4</accession>
<dbReference type="Pfam" id="PF13302">
    <property type="entry name" value="Acetyltransf_3"/>
    <property type="match status" value="1"/>
</dbReference>
<evidence type="ECO:0000313" key="5">
    <source>
        <dbReference type="EMBL" id="SMP35166.1"/>
    </source>
</evidence>
<keyword evidence="2" id="KW-0012">Acyltransferase</keyword>
<reference evidence="5 6" key="1">
    <citation type="submission" date="2017-05" db="EMBL/GenBank/DDBJ databases">
        <authorList>
            <person name="Varghese N."/>
            <person name="Submissions S."/>
        </authorList>
    </citation>
    <scope>NUCLEOTIDE SEQUENCE [LARGE SCALE GENOMIC DNA]</scope>
    <source>
        <strain evidence="5 6">DSM 15949</strain>
    </source>
</reference>
<organism evidence="5 6">
    <name type="scientific">Roseibium denhamense</name>
    <dbReference type="NCBI Taxonomy" id="76305"/>
    <lineage>
        <taxon>Bacteria</taxon>
        <taxon>Pseudomonadati</taxon>
        <taxon>Pseudomonadota</taxon>
        <taxon>Alphaproteobacteria</taxon>
        <taxon>Hyphomicrobiales</taxon>
        <taxon>Stappiaceae</taxon>
        <taxon>Roseibium</taxon>
    </lineage>
</organism>
<dbReference type="InterPro" id="IPR016181">
    <property type="entry name" value="Acyl_CoA_acyltransferase"/>
</dbReference>
<name>A0ABY1PJR4_9HYPH</name>
<evidence type="ECO:0000259" key="4">
    <source>
        <dbReference type="PROSITE" id="PS51186"/>
    </source>
</evidence>
<keyword evidence="6" id="KW-1185">Reference proteome</keyword>
<proteinExistence type="inferred from homology"/>
<protein>
    <submittedName>
        <fullName evidence="5">Protein N-acetyltransferase, RimJ/RimL family</fullName>
    </submittedName>
</protein>
<dbReference type="Gene3D" id="3.40.630.30">
    <property type="match status" value="1"/>
</dbReference>
<dbReference type="PANTHER" id="PTHR43792">
    <property type="entry name" value="GNAT FAMILY, PUTATIVE (AFU_ORTHOLOGUE AFUA_3G00765)-RELATED-RELATED"/>
    <property type="match status" value="1"/>
</dbReference>
<dbReference type="PROSITE" id="PS51186">
    <property type="entry name" value="GNAT"/>
    <property type="match status" value="1"/>
</dbReference>
<dbReference type="EMBL" id="FXTT01000006">
    <property type="protein sequence ID" value="SMP35166.1"/>
    <property type="molecule type" value="Genomic_DNA"/>
</dbReference>
<dbReference type="PANTHER" id="PTHR43792:SF8">
    <property type="entry name" value="[RIBOSOMAL PROTEIN US5]-ALANINE N-ACETYLTRANSFERASE"/>
    <property type="match status" value="1"/>
</dbReference>
<comment type="similarity">
    <text evidence="3">Belongs to the acetyltransferase family. RimJ subfamily.</text>
</comment>
<keyword evidence="1" id="KW-0808">Transferase</keyword>
<evidence type="ECO:0000256" key="3">
    <source>
        <dbReference type="ARBA" id="ARBA00038502"/>
    </source>
</evidence>
<dbReference type="Proteomes" id="UP001157914">
    <property type="component" value="Unassembled WGS sequence"/>
</dbReference>
<dbReference type="RefSeq" id="WP_155190715.1">
    <property type="nucleotide sequence ID" value="NZ_BAAAEA010000002.1"/>
</dbReference>
<dbReference type="InterPro" id="IPR051531">
    <property type="entry name" value="N-acetyltransferase"/>
</dbReference>
<gene>
    <name evidence="5" type="ORF">SAMN06265374_3967</name>
</gene>
<dbReference type="InterPro" id="IPR000182">
    <property type="entry name" value="GNAT_dom"/>
</dbReference>
<evidence type="ECO:0000256" key="2">
    <source>
        <dbReference type="ARBA" id="ARBA00023315"/>
    </source>
</evidence>
<dbReference type="SUPFAM" id="SSF55729">
    <property type="entry name" value="Acyl-CoA N-acyltransferases (Nat)"/>
    <property type="match status" value="1"/>
</dbReference>